<gene>
    <name evidence="5" type="ORF">GCM10009851_13030</name>
</gene>
<dbReference type="SMART" id="SM00342">
    <property type="entry name" value="HTH_ARAC"/>
    <property type="match status" value="1"/>
</dbReference>
<feature type="domain" description="HTH araC/xylS-type" evidence="4">
    <location>
        <begin position="196"/>
        <end position="294"/>
    </location>
</feature>
<evidence type="ECO:0000313" key="5">
    <source>
        <dbReference type="EMBL" id="GAA2229771.1"/>
    </source>
</evidence>
<name>A0ABP5Q9S0_9MICO</name>
<comment type="caution">
    <text evidence="5">The sequence shown here is derived from an EMBL/GenBank/DDBJ whole genome shotgun (WGS) entry which is preliminary data.</text>
</comment>
<keyword evidence="3" id="KW-0804">Transcription</keyword>
<dbReference type="PANTHER" id="PTHR46796">
    <property type="entry name" value="HTH-TYPE TRANSCRIPTIONAL ACTIVATOR RHAS-RELATED"/>
    <property type="match status" value="1"/>
</dbReference>
<dbReference type="InterPro" id="IPR018060">
    <property type="entry name" value="HTH_AraC"/>
</dbReference>
<dbReference type="Pfam" id="PF12833">
    <property type="entry name" value="HTH_18"/>
    <property type="match status" value="1"/>
</dbReference>
<evidence type="ECO:0000256" key="2">
    <source>
        <dbReference type="ARBA" id="ARBA00023125"/>
    </source>
</evidence>
<dbReference type="PROSITE" id="PS01124">
    <property type="entry name" value="HTH_ARAC_FAMILY_2"/>
    <property type="match status" value="1"/>
</dbReference>
<dbReference type="Gene3D" id="1.10.10.60">
    <property type="entry name" value="Homeodomain-like"/>
    <property type="match status" value="1"/>
</dbReference>
<dbReference type="RefSeq" id="WP_259478808.1">
    <property type="nucleotide sequence ID" value="NZ_BAAAQY010000003.1"/>
</dbReference>
<reference evidence="6" key="1">
    <citation type="journal article" date="2019" name="Int. J. Syst. Evol. Microbiol.">
        <title>The Global Catalogue of Microorganisms (GCM) 10K type strain sequencing project: providing services to taxonomists for standard genome sequencing and annotation.</title>
        <authorList>
            <consortium name="The Broad Institute Genomics Platform"/>
            <consortium name="The Broad Institute Genome Sequencing Center for Infectious Disease"/>
            <person name="Wu L."/>
            <person name="Ma J."/>
        </authorList>
    </citation>
    <scope>NUCLEOTIDE SEQUENCE [LARGE SCALE GENOMIC DNA]</scope>
    <source>
        <strain evidence="6">JCM 16117</strain>
    </source>
</reference>
<dbReference type="EMBL" id="BAAAQY010000003">
    <property type="protein sequence ID" value="GAA2229771.1"/>
    <property type="molecule type" value="Genomic_DNA"/>
</dbReference>
<sequence>MTVTSESDISPPIIARTESWRDAVAPTAHDCVTVIVVRAGIAELLSEFGKRQVTPGDIALLGGNTLYGVEPAGEVTLTILHLDTEYIIDQIYWQNVAAVGDRDFAQHYADTVYTDPAQIIRVGLARLDRLAPWLDELTTLTTSGARTERFYRIQALLFAVLDVIIPFVKTSPPPAVRDSGDVPARDRFRALRAEAVATRGLLDEHPESAWTLALLAQHVHLSEKQLARVFIDAYGTTPLAYLTMLRVRRMAGLLTHDECGIAEAGRRVGWTSRSHATEAFRRTLGVTPKQYRARTLAGMRTERERDRSDGHLDIDRGIRDSLVEKDAWIAS</sequence>
<evidence type="ECO:0000256" key="1">
    <source>
        <dbReference type="ARBA" id="ARBA00023015"/>
    </source>
</evidence>
<dbReference type="SUPFAM" id="SSF46689">
    <property type="entry name" value="Homeodomain-like"/>
    <property type="match status" value="2"/>
</dbReference>
<organism evidence="5 6">
    <name type="scientific">Herbiconiux moechotypicola</name>
    <dbReference type="NCBI Taxonomy" id="637393"/>
    <lineage>
        <taxon>Bacteria</taxon>
        <taxon>Bacillati</taxon>
        <taxon>Actinomycetota</taxon>
        <taxon>Actinomycetes</taxon>
        <taxon>Micrococcales</taxon>
        <taxon>Microbacteriaceae</taxon>
        <taxon>Herbiconiux</taxon>
    </lineage>
</organism>
<proteinExistence type="predicted"/>
<accession>A0ABP5Q9S0</accession>
<evidence type="ECO:0000313" key="6">
    <source>
        <dbReference type="Proteomes" id="UP001500929"/>
    </source>
</evidence>
<keyword evidence="2" id="KW-0238">DNA-binding</keyword>
<evidence type="ECO:0000256" key="3">
    <source>
        <dbReference type="ARBA" id="ARBA00023163"/>
    </source>
</evidence>
<dbReference type="Proteomes" id="UP001500929">
    <property type="component" value="Unassembled WGS sequence"/>
</dbReference>
<protein>
    <recommendedName>
        <fullName evidence="4">HTH araC/xylS-type domain-containing protein</fullName>
    </recommendedName>
</protein>
<keyword evidence="1" id="KW-0805">Transcription regulation</keyword>
<evidence type="ECO:0000259" key="4">
    <source>
        <dbReference type="PROSITE" id="PS01124"/>
    </source>
</evidence>
<keyword evidence="6" id="KW-1185">Reference proteome</keyword>
<dbReference type="InterPro" id="IPR050204">
    <property type="entry name" value="AraC_XylS_family_regulators"/>
</dbReference>
<dbReference type="InterPro" id="IPR009057">
    <property type="entry name" value="Homeodomain-like_sf"/>
</dbReference>